<accession>A0A9P8PV19</accession>
<comment type="caution">
    <text evidence="10">The sequence shown here is derived from an EMBL/GenBank/DDBJ whole genome shotgun (WGS) entry which is preliminary data.</text>
</comment>
<keyword evidence="7" id="KW-0175">Coiled coil</keyword>
<evidence type="ECO:0000256" key="5">
    <source>
        <dbReference type="ARBA" id="ARBA00023242"/>
    </source>
</evidence>
<comment type="similarity">
    <text evidence="2">Belongs to the NASP family.</text>
</comment>
<feature type="compositionally biased region" description="Low complexity" evidence="8">
    <location>
        <begin position="323"/>
        <end position="342"/>
    </location>
</feature>
<sequence length="369" mass="42861">MVVKYSNQINKLLEQGAKQYALKNYEKSSELYGEACEIYNTEFNDDDPDLLYLYGKSLYQIAINKNEIFGAGGDNNNNIGEDDGNLGNKDQDQDHDEDGDQDENLNSNYQFSTEVEEEEENQDQDDEEEDQDDNDREEEEEDKDQDQEPQGQDQTDFEIAWEILDLSRSLFDKILSKLIKPQNLQDLSIEYNSINFKISEIYNLLGEISLEVENFENSIEDFKKSLDIKSQIFKFNHNYISEIHYKLSLAYEFQNNSNNNDNIENAINHLQLSIDSIKQRDEIDNELIKELNLKLKDLKQNDNNETNEDDQFNQQKQLILQGILGQQQQQPSSSTNPIPNQTNINDLTSIVKKRKPKNQSTLVGKKPKK</sequence>
<organism evidence="10 11">
    <name type="scientific">Wickerhamomyces mucosus</name>
    <dbReference type="NCBI Taxonomy" id="1378264"/>
    <lineage>
        <taxon>Eukaryota</taxon>
        <taxon>Fungi</taxon>
        <taxon>Dikarya</taxon>
        <taxon>Ascomycota</taxon>
        <taxon>Saccharomycotina</taxon>
        <taxon>Saccharomycetes</taxon>
        <taxon>Phaffomycetales</taxon>
        <taxon>Wickerhamomycetaceae</taxon>
        <taxon>Wickerhamomyces</taxon>
    </lineage>
</organism>
<reference evidence="10" key="2">
    <citation type="submission" date="2021-01" db="EMBL/GenBank/DDBJ databases">
        <authorList>
            <person name="Schikora-Tamarit M.A."/>
        </authorList>
    </citation>
    <scope>NUCLEOTIDE SEQUENCE</scope>
    <source>
        <strain evidence="10">CBS6341</strain>
    </source>
</reference>
<dbReference type="SMART" id="SM00028">
    <property type="entry name" value="TPR"/>
    <property type="match status" value="2"/>
</dbReference>
<dbReference type="PANTHER" id="PTHR15081:SF1">
    <property type="entry name" value="NUCLEAR AUTOANTIGENIC SPERM PROTEIN"/>
    <property type="match status" value="1"/>
</dbReference>
<reference evidence="10" key="1">
    <citation type="journal article" date="2021" name="Open Biol.">
        <title>Shared evolutionary footprints suggest mitochondrial oxidative damage underlies multiple complex I losses in fungi.</title>
        <authorList>
            <person name="Schikora-Tamarit M.A."/>
            <person name="Marcet-Houben M."/>
            <person name="Nosek J."/>
            <person name="Gabaldon T."/>
        </authorList>
    </citation>
    <scope>NUCLEOTIDE SEQUENCE</scope>
    <source>
        <strain evidence="10">CBS6341</strain>
    </source>
</reference>
<feature type="region of interest" description="Disordered" evidence="8">
    <location>
        <begin position="74"/>
        <end position="156"/>
    </location>
</feature>
<evidence type="ECO:0000256" key="2">
    <source>
        <dbReference type="ARBA" id="ARBA00008402"/>
    </source>
</evidence>
<evidence type="ECO:0000259" key="9">
    <source>
        <dbReference type="Pfam" id="PF10516"/>
    </source>
</evidence>
<keyword evidence="3" id="KW-0677">Repeat</keyword>
<dbReference type="AlphaFoldDB" id="A0A9P8PV19"/>
<dbReference type="InterPro" id="IPR019544">
    <property type="entry name" value="Tetratricopeptide_SHNi-TPR_dom"/>
</dbReference>
<comment type="subcellular location">
    <subcellularLocation>
        <location evidence="1">Nucleus</location>
    </subcellularLocation>
</comment>
<keyword evidence="11" id="KW-1185">Reference proteome</keyword>
<protein>
    <recommendedName>
        <fullName evidence="9">Tetratricopeptide SHNi-TPR domain-containing protein</fullName>
    </recommendedName>
</protein>
<dbReference type="GO" id="GO:0034080">
    <property type="term" value="P:CENP-A containing chromatin assembly"/>
    <property type="evidence" value="ECO:0007669"/>
    <property type="project" value="TreeGrafter"/>
</dbReference>
<evidence type="ECO:0000256" key="7">
    <source>
        <dbReference type="SAM" id="Coils"/>
    </source>
</evidence>
<dbReference type="PANTHER" id="PTHR15081">
    <property type="entry name" value="NUCLEAR AUTOANTIGENIC SPERM PROTEIN NASP -RELATED"/>
    <property type="match status" value="1"/>
</dbReference>
<feature type="compositionally biased region" description="Acidic residues" evidence="8">
    <location>
        <begin position="93"/>
        <end position="103"/>
    </location>
</feature>
<feature type="compositionally biased region" description="Acidic residues" evidence="8">
    <location>
        <begin position="114"/>
        <end position="147"/>
    </location>
</feature>
<dbReference type="GO" id="GO:0042393">
    <property type="term" value="F:histone binding"/>
    <property type="evidence" value="ECO:0007669"/>
    <property type="project" value="TreeGrafter"/>
</dbReference>
<evidence type="ECO:0000256" key="3">
    <source>
        <dbReference type="ARBA" id="ARBA00022737"/>
    </source>
</evidence>
<evidence type="ECO:0000313" key="10">
    <source>
        <dbReference type="EMBL" id="KAH3678117.1"/>
    </source>
</evidence>
<dbReference type="GO" id="GO:0005654">
    <property type="term" value="C:nucleoplasm"/>
    <property type="evidence" value="ECO:0007669"/>
    <property type="project" value="TreeGrafter"/>
</dbReference>
<gene>
    <name evidence="10" type="ORF">WICMUC_001681</name>
</gene>
<dbReference type="InterPro" id="IPR019734">
    <property type="entry name" value="TPR_rpt"/>
</dbReference>
<name>A0A9P8PV19_9ASCO</name>
<feature type="repeat" description="TPR" evidence="6">
    <location>
        <begin position="199"/>
        <end position="232"/>
    </location>
</feature>
<evidence type="ECO:0000256" key="4">
    <source>
        <dbReference type="ARBA" id="ARBA00022803"/>
    </source>
</evidence>
<proteinExistence type="inferred from homology"/>
<keyword evidence="5" id="KW-0539">Nucleus</keyword>
<dbReference type="Pfam" id="PF10516">
    <property type="entry name" value="SHNi-TPR"/>
    <property type="match status" value="1"/>
</dbReference>
<dbReference type="InterPro" id="IPR051730">
    <property type="entry name" value="NASP-like"/>
</dbReference>
<dbReference type="InterPro" id="IPR011990">
    <property type="entry name" value="TPR-like_helical_dom_sf"/>
</dbReference>
<keyword evidence="4 6" id="KW-0802">TPR repeat</keyword>
<dbReference type="OrthoDB" id="5587616at2759"/>
<dbReference type="SUPFAM" id="SSF48452">
    <property type="entry name" value="TPR-like"/>
    <property type="match status" value="1"/>
</dbReference>
<dbReference type="Proteomes" id="UP000769528">
    <property type="component" value="Unassembled WGS sequence"/>
</dbReference>
<evidence type="ECO:0000256" key="1">
    <source>
        <dbReference type="ARBA" id="ARBA00004123"/>
    </source>
</evidence>
<evidence type="ECO:0000313" key="11">
    <source>
        <dbReference type="Proteomes" id="UP000769528"/>
    </source>
</evidence>
<dbReference type="PROSITE" id="PS50005">
    <property type="entry name" value="TPR"/>
    <property type="match status" value="1"/>
</dbReference>
<evidence type="ECO:0000256" key="6">
    <source>
        <dbReference type="PROSITE-ProRule" id="PRU00339"/>
    </source>
</evidence>
<evidence type="ECO:0000256" key="8">
    <source>
        <dbReference type="SAM" id="MobiDB-lite"/>
    </source>
</evidence>
<dbReference type="Gene3D" id="1.25.40.10">
    <property type="entry name" value="Tetratricopeptide repeat domain"/>
    <property type="match status" value="1"/>
</dbReference>
<feature type="coiled-coil region" evidence="7">
    <location>
        <begin position="260"/>
        <end position="308"/>
    </location>
</feature>
<feature type="region of interest" description="Disordered" evidence="8">
    <location>
        <begin position="323"/>
        <end position="347"/>
    </location>
</feature>
<feature type="domain" description="Tetratricopeptide SHNi-TPR" evidence="9">
    <location>
        <begin position="199"/>
        <end position="234"/>
    </location>
</feature>
<dbReference type="GO" id="GO:0006335">
    <property type="term" value="P:DNA replication-dependent chromatin assembly"/>
    <property type="evidence" value="ECO:0007669"/>
    <property type="project" value="TreeGrafter"/>
</dbReference>
<dbReference type="EMBL" id="JAEUBF010000504">
    <property type="protein sequence ID" value="KAH3678117.1"/>
    <property type="molecule type" value="Genomic_DNA"/>
</dbReference>
<feature type="compositionally biased region" description="Polar residues" evidence="8">
    <location>
        <begin position="104"/>
        <end position="113"/>
    </location>
</feature>